<feature type="chain" id="PRO_5039114559" evidence="10">
    <location>
        <begin position="22"/>
        <end position="317"/>
    </location>
</feature>
<feature type="domain" description="Peptidase M43 pregnancy-associated plasma-A" evidence="11">
    <location>
        <begin position="193"/>
        <end position="310"/>
    </location>
</feature>
<dbReference type="GO" id="GO:0046872">
    <property type="term" value="F:metal ion binding"/>
    <property type="evidence" value="ECO:0007669"/>
    <property type="project" value="UniProtKB-KW"/>
</dbReference>
<evidence type="ECO:0000256" key="6">
    <source>
        <dbReference type="ARBA" id="ARBA00022833"/>
    </source>
</evidence>
<dbReference type="InterPro" id="IPR008754">
    <property type="entry name" value="Peptidase_M43"/>
</dbReference>
<keyword evidence="13" id="KW-1185">Reference proteome</keyword>
<proteinExistence type="inferred from homology"/>
<accession>A0A4R7VVW3</accession>
<feature type="signal peptide" evidence="10">
    <location>
        <begin position="1"/>
        <end position="21"/>
    </location>
</feature>
<evidence type="ECO:0000256" key="10">
    <source>
        <dbReference type="SAM" id="SignalP"/>
    </source>
</evidence>
<dbReference type="AlphaFoldDB" id="A0A4R7VVW3"/>
<evidence type="ECO:0000256" key="7">
    <source>
        <dbReference type="ARBA" id="ARBA00023049"/>
    </source>
</evidence>
<feature type="region of interest" description="Disordered" evidence="9">
    <location>
        <begin position="39"/>
        <end position="61"/>
    </location>
</feature>
<reference evidence="12 13" key="1">
    <citation type="submission" date="2019-03" db="EMBL/GenBank/DDBJ databases">
        <title>Genomic Encyclopedia of Archaeal and Bacterial Type Strains, Phase II (KMG-II): from individual species to whole genera.</title>
        <authorList>
            <person name="Goeker M."/>
        </authorList>
    </citation>
    <scope>NUCLEOTIDE SEQUENCE [LARGE SCALE GENOMIC DNA]</scope>
    <source>
        <strain evidence="12 13">DSM 45499</strain>
    </source>
</reference>
<sequence>MSLRRSAVAVAAFAMSASAFAVLPAASVVAAPTHSDVSGVECATGEGSAARVKPGSQEHERNEMTEAQVAAAEKDAKSKLAAKKAAGRDVGVQAVVTVPVVFHVVYASDGTGNVTQTQITQQIAEMNQDYAGGESSQASNTEFQFTLQAVRRWQNNSWFNDPDSASGERAMKTATHEGDAGVLNIWSTNTSYLGYATFPSWYADDPQLDGVVIQYGSLPGGPITNFNLGKTATHESGHWLGLYHTFQGGCSASNDQVADTPAQRTETSGCPAGKDTCPAAGVDPIHNYMDYSYDSCYNQFTPGQKARMQSQWATYRA</sequence>
<comment type="caution">
    <text evidence="12">The sequence shown here is derived from an EMBL/GenBank/DDBJ whole genome shotgun (WGS) entry which is preliminary data.</text>
</comment>
<keyword evidence="8" id="KW-1015">Disulfide bond</keyword>
<evidence type="ECO:0000313" key="13">
    <source>
        <dbReference type="Proteomes" id="UP000294927"/>
    </source>
</evidence>
<evidence type="ECO:0000256" key="1">
    <source>
        <dbReference type="ARBA" id="ARBA00008721"/>
    </source>
</evidence>
<dbReference type="PANTHER" id="PTHR47466">
    <property type="match status" value="1"/>
</dbReference>
<protein>
    <submittedName>
        <fullName evidence="12">Pregnancy-associated plasma protein-A</fullName>
    </submittedName>
</protein>
<evidence type="ECO:0000256" key="9">
    <source>
        <dbReference type="SAM" id="MobiDB-lite"/>
    </source>
</evidence>
<keyword evidence="5" id="KW-0378">Hydrolase</keyword>
<keyword evidence="4 10" id="KW-0732">Signal</keyword>
<evidence type="ECO:0000259" key="11">
    <source>
        <dbReference type="Pfam" id="PF05572"/>
    </source>
</evidence>
<name>A0A4R7VVW3_9PSEU</name>
<evidence type="ECO:0000256" key="4">
    <source>
        <dbReference type="ARBA" id="ARBA00022729"/>
    </source>
</evidence>
<organism evidence="12 13">
    <name type="scientific">Actinophytocola oryzae</name>
    <dbReference type="NCBI Taxonomy" id="502181"/>
    <lineage>
        <taxon>Bacteria</taxon>
        <taxon>Bacillati</taxon>
        <taxon>Actinomycetota</taxon>
        <taxon>Actinomycetes</taxon>
        <taxon>Pseudonocardiales</taxon>
        <taxon>Pseudonocardiaceae</taxon>
    </lineage>
</organism>
<dbReference type="GO" id="GO:0008237">
    <property type="term" value="F:metallopeptidase activity"/>
    <property type="evidence" value="ECO:0007669"/>
    <property type="project" value="UniProtKB-KW"/>
</dbReference>
<keyword evidence="3" id="KW-0479">Metal-binding</keyword>
<dbReference type="Pfam" id="PF05572">
    <property type="entry name" value="Peptidase_M43"/>
    <property type="match status" value="1"/>
</dbReference>
<dbReference type="PANTHER" id="PTHR47466:SF1">
    <property type="entry name" value="METALLOPROTEASE MEP1 (AFU_ORTHOLOGUE AFUA_1G07730)-RELATED"/>
    <property type="match status" value="1"/>
</dbReference>
<dbReference type="SUPFAM" id="SSF55486">
    <property type="entry name" value="Metalloproteases ('zincins'), catalytic domain"/>
    <property type="match status" value="1"/>
</dbReference>
<gene>
    <name evidence="12" type="ORF">CLV71_104523</name>
</gene>
<evidence type="ECO:0000256" key="2">
    <source>
        <dbReference type="ARBA" id="ARBA00022670"/>
    </source>
</evidence>
<dbReference type="InterPro" id="IPR024079">
    <property type="entry name" value="MetalloPept_cat_dom_sf"/>
</dbReference>
<evidence type="ECO:0000256" key="5">
    <source>
        <dbReference type="ARBA" id="ARBA00022801"/>
    </source>
</evidence>
<evidence type="ECO:0000256" key="3">
    <source>
        <dbReference type="ARBA" id="ARBA00022723"/>
    </source>
</evidence>
<dbReference type="Gene3D" id="3.40.390.10">
    <property type="entry name" value="Collagenase (Catalytic Domain)"/>
    <property type="match status" value="1"/>
</dbReference>
<dbReference type="OrthoDB" id="6278496at2"/>
<keyword evidence="7" id="KW-0482">Metalloprotease</keyword>
<dbReference type="EMBL" id="SOCP01000004">
    <property type="protein sequence ID" value="TDV54054.1"/>
    <property type="molecule type" value="Genomic_DNA"/>
</dbReference>
<keyword evidence="2" id="KW-0645">Protease</keyword>
<dbReference type="Proteomes" id="UP000294927">
    <property type="component" value="Unassembled WGS sequence"/>
</dbReference>
<evidence type="ECO:0000313" key="12">
    <source>
        <dbReference type="EMBL" id="TDV54054.1"/>
    </source>
</evidence>
<comment type="similarity">
    <text evidence="1">Belongs to the peptidase M43B family.</text>
</comment>
<dbReference type="CDD" id="cd04275">
    <property type="entry name" value="ZnMc_pappalysin_like"/>
    <property type="match status" value="1"/>
</dbReference>
<keyword evidence="6" id="KW-0862">Zinc</keyword>
<dbReference type="RefSeq" id="WP_133903043.1">
    <property type="nucleotide sequence ID" value="NZ_SOCP01000004.1"/>
</dbReference>
<dbReference type="GO" id="GO:0006508">
    <property type="term" value="P:proteolysis"/>
    <property type="evidence" value="ECO:0007669"/>
    <property type="project" value="UniProtKB-KW"/>
</dbReference>
<evidence type="ECO:0000256" key="8">
    <source>
        <dbReference type="ARBA" id="ARBA00023157"/>
    </source>
</evidence>